<dbReference type="AlphaFoldDB" id="A0A7I8J535"/>
<keyword evidence="2" id="KW-1185">Reference proteome</keyword>
<dbReference type="EMBL" id="LR743595">
    <property type="protein sequence ID" value="CAA2625079.1"/>
    <property type="molecule type" value="Genomic_DNA"/>
</dbReference>
<sequence>MFDWFNDFLSAKILLLNTFHWSLFSPFTVDGLF</sequence>
<evidence type="ECO:0000313" key="1">
    <source>
        <dbReference type="EMBL" id="CAA2625079.1"/>
    </source>
</evidence>
<proteinExistence type="predicted"/>
<dbReference type="Proteomes" id="UP001189122">
    <property type="component" value="Unassembled WGS sequence"/>
</dbReference>
<dbReference type="EMBL" id="CACRZD030000008">
    <property type="protein sequence ID" value="CAA6664491.1"/>
    <property type="molecule type" value="Genomic_DNA"/>
</dbReference>
<name>A0A7I8J535_SPIIN</name>
<accession>A0A7I8J535</accession>
<protein>
    <submittedName>
        <fullName evidence="1">Uncharacterized protein</fullName>
    </submittedName>
</protein>
<organism evidence="1">
    <name type="scientific">Spirodela intermedia</name>
    <name type="common">Intermediate duckweed</name>
    <dbReference type="NCBI Taxonomy" id="51605"/>
    <lineage>
        <taxon>Eukaryota</taxon>
        <taxon>Viridiplantae</taxon>
        <taxon>Streptophyta</taxon>
        <taxon>Embryophyta</taxon>
        <taxon>Tracheophyta</taxon>
        <taxon>Spermatophyta</taxon>
        <taxon>Magnoliopsida</taxon>
        <taxon>Liliopsida</taxon>
        <taxon>Araceae</taxon>
        <taxon>Lemnoideae</taxon>
        <taxon>Spirodela</taxon>
    </lineage>
</organism>
<gene>
    <name evidence="1" type="ORF">SI7747_08010880</name>
</gene>
<reference evidence="1 2" key="1">
    <citation type="submission" date="2019-12" db="EMBL/GenBank/DDBJ databases">
        <authorList>
            <person name="Scholz U."/>
            <person name="Mascher M."/>
            <person name="Fiebig A."/>
        </authorList>
    </citation>
    <scope>NUCLEOTIDE SEQUENCE</scope>
</reference>
<evidence type="ECO:0000313" key="2">
    <source>
        <dbReference type="Proteomes" id="UP001189122"/>
    </source>
</evidence>